<dbReference type="PANTHER" id="PTHR14058:SF10">
    <property type="entry name" value="AMYLOID-BETA A4 PRECURSOR PROTEIN-BINDING FAMILY B MEMBER 3"/>
    <property type="match status" value="1"/>
</dbReference>
<dbReference type="SMART" id="SM00462">
    <property type="entry name" value="PTB"/>
    <property type="match status" value="1"/>
</dbReference>
<dbReference type="InterPro" id="IPR039576">
    <property type="entry name" value="APBB1/2/3"/>
</dbReference>
<dbReference type="GO" id="GO:0006355">
    <property type="term" value="P:regulation of DNA-templated transcription"/>
    <property type="evidence" value="ECO:0007669"/>
    <property type="project" value="TreeGrafter"/>
</dbReference>
<dbReference type="GO" id="GO:0005634">
    <property type="term" value="C:nucleus"/>
    <property type="evidence" value="ECO:0007669"/>
    <property type="project" value="TreeGrafter"/>
</dbReference>
<dbReference type="InterPro" id="IPR011993">
    <property type="entry name" value="PH-like_dom_sf"/>
</dbReference>
<sequence>MLKCHVFRCDVPAKAIASALHGLCAQILSERVGVNGDSPCCSLDPISPEDLPRQVELLDAVSQAAQKYEALYIGTLPVTKAMGMDVLNEAIGILTTRGDQDAWIPAMLSVSDSFMTAHPIQAEAGAEEEPLWQCPVRLVTFIGVGRDPHTFGLIADLGHQSFQCAAFWCQPHAGGLSEAVQAACMVQYQKCLVASAARGKAWGAQARARLRLKRTSSVDSPGGPLPLPLLKGGIGGTGTAPRKRGVFSFLDAFRLKPSLLHMS</sequence>
<dbReference type="Gene3D" id="2.30.29.30">
    <property type="entry name" value="Pleckstrin-homology domain (PH domain)/Phosphotyrosine-binding domain (PTB)"/>
    <property type="match status" value="2"/>
</dbReference>
<dbReference type="PROSITE" id="PS01179">
    <property type="entry name" value="PID"/>
    <property type="match status" value="1"/>
</dbReference>
<keyword evidence="4" id="KW-1185">Reference proteome</keyword>
<dbReference type="EMBL" id="JACASE010000007">
    <property type="protein sequence ID" value="KAF6445886.1"/>
    <property type="molecule type" value="Genomic_DNA"/>
</dbReference>
<evidence type="ECO:0000259" key="2">
    <source>
        <dbReference type="PROSITE" id="PS01179"/>
    </source>
</evidence>
<evidence type="ECO:0000313" key="4">
    <source>
        <dbReference type="Proteomes" id="UP000593571"/>
    </source>
</evidence>
<proteinExistence type="predicted"/>
<dbReference type="InterPro" id="IPR006020">
    <property type="entry name" value="PTB/PI_dom"/>
</dbReference>
<name>A0A7J8FDZ2_ROUAE</name>
<organism evidence="3 4">
    <name type="scientific">Rousettus aegyptiacus</name>
    <name type="common">Egyptian fruit bat</name>
    <name type="synonym">Pteropus aegyptiacus</name>
    <dbReference type="NCBI Taxonomy" id="9407"/>
    <lineage>
        <taxon>Eukaryota</taxon>
        <taxon>Metazoa</taxon>
        <taxon>Chordata</taxon>
        <taxon>Craniata</taxon>
        <taxon>Vertebrata</taxon>
        <taxon>Euteleostomi</taxon>
        <taxon>Mammalia</taxon>
        <taxon>Eutheria</taxon>
        <taxon>Laurasiatheria</taxon>
        <taxon>Chiroptera</taxon>
        <taxon>Yinpterochiroptera</taxon>
        <taxon>Pteropodoidea</taxon>
        <taxon>Pteropodidae</taxon>
        <taxon>Rousettinae</taxon>
        <taxon>Rousettus</taxon>
    </lineage>
</organism>
<dbReference type="CDD" id="cd01271">
    <property type="entry name" value="PTB2_Fe65"/>
    <property type="match status" value="1"/>
</dbReference>
<accession>A0A7J8FDZ2</accession>
<dbReference type="GO" id="GO:0001540">
    <property type="term" value="F:amyloid-beta binding"/>
    <property type="evidence" value="ECO:0007669"/>
    <property type="project" value="InterPro"/>
</dbReference>
<evidence type="ECO:0000313" key="3">
    <source>
        <dbReference type="EMBL" id="KAF6445886.1"/>
    </source>
</evidence>
<feature type="domain" description="PID" evidence="2">
    <location>
        <begin position="67"/>
        <end position="192"/>
    </location>
</feature>
<dbReference type="Pfam" id="PF00640">
    <property type="entry name" value="PID"/>
    <property type="match status" value="1"/>
</dbReference>
<keyword evidence="1" id="KW-0677">Repeat</keyword>
<protein>
    <submittedName>
        <fullName evidence="3">Amyloid beta protein binding family B member 3</fullName>
    </submittedName>
</protein>
<dbReference type="AlphaFoldDB" id="A0A7J8FDZ2"/>
<dbReference type="PANTHER" id="PTHR14058">
    <property type="entry name" value="AMYLOID BETA A4 PRECURSOR PROTEIN-BINDING FAMILY B"/>
    <property type="match status" value="1"/>
</dbReference>
<reference evidence="3 4" key="1">
    <citation type="journal article" date="2020" name="Nature">
        <title>Six reference-quality genomes reveal evolution of bat adaptations.</title>
        <authorList>
            <person name="Jebb D."/>
            <person name="Huang Z."/>
            <person name="Pippel M."/>
            <person name="Hughes G.M."/>
            <person name="Lavrichenko K."/>
            <person name="Devanna P."/>
            <person name="Winkler S."/>
            <person name="Jermiin L.S."/>
            <person name="Skirmuntt E.C."/>
            <person name="Katzourakis A."/>
            <person name="Burkitt-Gray L."/>
            <person name="Ray D.A."/>
            <person name="Sullivan K.A.M."/>
            <person name="Roscito J.G."/>
            <person name="Kirilenko B.M."/>
            <person name="Davalos L.M."/>
            <person name="Corthals A.P."/>
            <person name="Power M.L."/>
            <person name="Jones G."/>
            <person name="Ransome R.D."/>
            <person name="Dechmann D.K.N."/>
            <person name="Locatelli A.G."/>
            <person name="Puechmaille S.J."/>
            <person name="Fedrigo O."/>
            <person name="Jarvis E.D."/>
            <person name="Hiller M."/>
            <person name="Vernes S.C."/>
            <person name="Myers E.W."/>
            <person name="Teeling E.C."/>
        </authorList>
    </citation>
    <scope>NUCLEOTIDE SEQUENCE [LARGE SCALE GENOMIC DNA]</scope>
    <source>
        <strain evidence="3">MRouAeg1</strain>
        <tissue evidence="3">Muscle</tissue>
    </source>
</reference>
<dbReference type="FunFam" id="2.30.29.30:FF:000153">
    <property type="entry name" value="amyloid beta A4 precursor protein-binding family B member 3 isoform X1"/>
    <property type="match status" value="1"/>
</dbReference>
<evidence type="ECO:0000256" key="1">
    <source>
        <dbReference type="ARBA" id="ARBA00022737"/>
    </source>
</evidence>
<comment type="caution">
    <text evidence="3">The sequence shown here is derived from an EMBL/GenBank/DDBJ whole genome shotgun (WGS) entry which is preliminary data.</text>
</comment>
<dbReference type="GO" id="GO:0005737">
    <property type="term" value="C:cytoplasm"/>
    <property type="evidence" value="ECO:0007669"/>
    <property type="project" value="TreeGrafter"/>
</dbReference>
<dbReference type="Proteomes" id="UP000593571">
    <property type="component" value="Unassembled WGS sequence"/>
</dbReference>
<dbReference type="SUPFAM" id="SSF50729">
    <property type="entry name" value="PH domain-like"/>
    <property type="match status" value="1"/>
</dbReference>
<gene>
    <name evidence="3" type="ORF">HJG63_000809</name>
</gene>